<name>A0A558HLS4_9GAMM</name>
<dbReference type="CDD" id="cd05466">
    <property type="entry name" value="PBP2_LTTR_substrate"/>
    <property type="match status" value="1"/>
</dbReference>
<organism evidence="6 7">
    <name type="scientific">Cobetia crustatorum</name>
    <dbReference type="NCBI Taxonomy" id="553385"/>
    <lineage>
        <taxon>Bacteria</taxon>
        <taxon>Pseudomonadati</taxon>
        <taxon>Pseudomonadota</taxon>
        <taxon>Gammaproteobacteria</taxon>
        <taxon>Oceanospirillales</taxon>
        <taxon>Halomonadaceae</taxon>
        <taxon>Cobetia</taxon>
    </lineage>
</organism>
<feature type="domain" description="HTH lysR-type" evidence="5">
    <location>
        <begin position="1"/>
        <end position="58"/>
    </location>
</feature>
<dbReference type="PANTHER" id="PTHR30126">
    <property type="entry name" value="HTH-TYPE TRANSCRIPTIONAL REGULATOR"/>
    <property type="match status" value="1"/>
</dbReference>
<dbReference type="OrthoDB" id="6971749at2"/>
<gene>
    <name evidence="6" type="ORF">FQP86_09830</name>
</gene>
<dbReference type="EMBL" id="VNFH01000006">
    <property type="protein sequence ID" value="TVU70094.1"/>
    <property type="molecule type" value="Genomic_DNA"/>
</dbReference>
<dbReference type="InterPro" id="IPR005119">
    <property type="entry name" value="LysR_subst-bd"/>
</dbReference>
<comment type="similarity">
    <text evidence="1">Belongs to the LysR transcriptional regulatory family.</text>
</comment>
<dbReference type="AlphaFoldDB" id="A0A558HLS4"/>
<evidence type="ECO:0000256" key="4">
    <source>
        <dbReference type="ARBA" id="ARBA00023163"/>
    </source>
</evidence>
<dbReference type="Pfam" id="PF00126">
    <property type="entry name" value="HTH_1"/>
    <property type="match status" value="1"/>
</dbReference>
<evidence type="ECO:0000259" key="5">
    <source>
        <dbReference type="PROSITE" id="PS50931"/>
    </source>
</evidence>
<proteinExistence type="inferred from homology"/>
<dbReference type="InterPro" id="IPR000847">
    <property type="entry name" value="LysR_HTH_N"/>
</dbReference>
<dbReference type="SUPFAM" id="SSF53850">
    <property type="entry name" value="Periplasmic binding protein-like II"/>
    <property type="match status" value="1"/>
</dbReference>
<comment type="caution">
    <text evidence="6">The sequence shown here is derived from an EMBL/GenBank/DDBJ whole genome shotgun (WGS) entry which is preliminary data.</text>
</comment>
<dbReference type="RefSeq" id="WP_144727546.1">
    <property type="nucleotide sequence ID" value="NZ_CAWOWR010000116.1"/>
</dbReference>
<reference evidence="6 7" key="1">
    <citation type="submission" date="2019-07" db="EMBL/GenBank/DDBJ databases">
        <title>Diversity of Bacteria from Kongsfjorden, Arctic.</title>
        <authorList>
            <person name="Yu Y."/>
        </authorList>
    </citation>
    <scope>NUCLEOTIDE SEQUENCE [LARGE SCALE GENOMIC DNA]</scope>
    <source>
        <strain evidence="6 7">SM1923</strain>
    </source>
</reference>
<dbReference type="GO" id="GO:0000976">
    <property type="term" value="F:transcription cis-regulatory region binding"/>
    <property type="evidence" value="ECO:0007669"/>
    <property type="project" value="TreeGrafter"/>
</dbReference>
<protein>
    <submittedName>
        <fullName evidence="6">LysR family transcriptional regulator</fullName>
    </submittedName>
</protein>
<dbReference type="Gene3D" id="1.10.10.10">
    <property type="entry name" value="Winged helix-like DNA-binding domain superfamily/Winged helix DNA-binding domain"/>
    <property type="match status" value="1"/>
</dbReference>
<sequence>MKIEWIEDFLALIEAGTFSLAAERRNVTQPAFSRRIRQLEEWLGVELVYRQSQRMILTQHALEYEPELREWLTRLYTLRSRLRSEARQGPKAIITTQHTLTVSYLPRLLRYFRHNSPESGLQVKSLDRNECIELFERNQADLLLCSELKGAPIISDSNTGIERISLGLEQLLPVCASDESGRAMYVPSEHQRLPLIAYDPESFLGQILASPFLIDLQRAKGIDIICETSFTLGIRELVMGGLGIGWLPHGLIEGDLESGKLVSLLDELESPTLEVACYRHCDKGTKSAELLWDLLNQSPPSV</sequence>
<dbReference type="InterPro" id="IPR036390">
    <property type="entry name" value="WH_DNA-bd_sf"/>
</dbReference>
<dbReference type="Pfam" id="PF03466">
    <property type="entry name" value="LysR_substrate"/>
    <property type="match status" value="1"/>
</dbReference>
<dbReference type="GO" id="GO:0003700">
    <property type="term" value="F:DNA-binding transcription factor activity"/>
    <property type="evidence" value="ECO:0007669"/>
    <property type="project" value="InterPro"/>
</dbReference>
<dbReference type="Proteomes" id="UP000319941">
    <property type="component" value="Unassembled WGS sequence"/>
</dbReference>
<evidence type="ECO:0000256" key="2">
    <source>
        <dbReference type="ARBA" id="ARBA00023015"/>
    </source>
</evidence>
<accession>A0A558HLS4</accession>
<keyword evidence="4" id="KW-0804">Transcription</keyword>
<dbReference type="PANTHER" id="PTHR30126:SF2">
    <property type="entry name" value="HTH-TYPE TRANSCRIPTIONAL REGULATOR YJIE"/>
    <property type="match status" value="1"/>
</dbReference>
<evidence type="ECO:0000313" key="7">
    <source>
        <dbReference type="Proteomes" id="UP000319941"/>
    </source>
</evidence>
<evidence type="ECO:0000256" key="1">
    <source>
        <dbReference type="ARBA" id="ARBA00009437"/>
    </source>
</evidence>
<keyword evidence="7" id="KW-1185">Reference proteome</keyword>
<dbReference type="PROSITE" id="PS50931">
    <property type="entry name" value="HTH_LYSR"/>
    <property type="match status" value="1"/>
</dbReference>
<evidence type="ECO:0000313" key="6">
    <source>
        <dbReference type="EMBL" id="TVU70094.1"/>
    </source>
</evidence>
<dbReference type="SUPFAM" id="SSF46785">
    <property type="entry name" value="Winged helix' DNA-binding domain"/>
    <property type="match status" value="1"/>
</dbReference>
<keyword evidence="3" id="KW-0238">DNA-binding</keyword>
<dbReference type="InterPro" id="IPR036388">
    <property type="entry name" value="WH-like_DNA-bd_sf"/>
</dbReference>
<dbReference type="Gene3D" id="3.40.190.10">
    <property type="entry name" value="Periplasmic binding protein-like II"/>
    <property type="match status" value="2"/>
</dbReference>
<evidence type="ECO:0000256" key="3">
    <source>
        <dbReference type="ARBA" id="ARBA00023125"/>
    </source>
</evidence>
<dbReference type="PRINTS" id="PR00039">
    <property type="entry name" value="HTHLYSR"/>
</dbReference>
<keyword evidence="2" id="KW-0805">Transcription regulation</keyword>